<dbReference type="PRINTS" id="PR00421">
    <property type="entry name" value="THIOREDOXIN"/>
</dbReference>
<feature type="domain" description="Thioredoxin" evidence="8">
    <location>
        <begin position="100"/>
        <end position="219"/>
    </location>
</feature>
<dbReference type="GO" id="GO:0005788">
    <property type="term" value="C:endoplasmic reticulum lumen"/>
    <property type="evidence" value="ECO:0007669"/>
    <property type="project" value="TreeGrafter"/>
</dbReference>
<dbReference type="InterPro" id="IPR035674">
    <property type="entry name" value="ERdj5_TRX_C"/>
</dbReference>
<feature type="chain" id="PRO_5043899544" description="DnaJ homolog subfamily C member 16" evidence="6">
    <location>
        <begin position="17"/>
        <end position="784"/>
    </location>
</feature>
<keyword evidence="6" id="KW-0732">Signal</keyword>
<dbReference type="InterPro" id="IPR018253">
    <property type="entry name" value="DnaJ_domain_CS"/>
</dbReference>
<organism evidence="9 10">
    <name type="scientific">Oedothorax gibbosus</name>
    <dbReference type="NCBI Taxonomy" id="931172"/>
    <lineage>
        <taxon>Eukaryota</taxon>
        <taxon>Metazoa</taxon>
        <taxon>Ecdysozoa</taxon>
        <taxon>Arthropoda</taxon>
        <taxon>Chelicerata</taxon>
        <taxon>Arachnida</taxon>
        <taxon>Araneae</taxon>
        <taxon>Araneomorphae</taxon>
        <taxon>Entelegynae</taxon>
        <taxon>Araneoidea</taxon>
        <taxon>Linyphiidae</taxon>
        <taxon>Erigoninae</taxon>
        <taxon>Oedothorax</taxon>
    </lineage>
</organism>
<evidence type="ECO:0000259" key="7">
    <source>
        <dbReference type="PROSITE" id="PS50076"/>
    </source>
</evidence>
<gene>
    <name evidence="9" type="ORF">JTE90_021511</name>
</gene>
<dbReference type="InterPro" id="IPR001623">
    <property type="entry name" value="DnaJ_domain"/>
</dbReference>
<dbReference type="Pfam" id="PF00226">
    <property type="entry name" value="DnaJ"/>
    <property type="match status" value="1"/>
</dbReference>
<dbReference type="GO" id="GO:0051787">
    <property type="term" value="F:misfolded protein binding"/>
    <property type="evidence" value="ECO:0007669"/>
    <property type="project" value="TreeGrafter"/>
</dbReference>
<dbReference type="CDD" id="cd02961">
    <property type="entry name" value="PDI_a_family"/>
    <property type="match status" value="1"/>
</dbReference>
<evidence type="ECO:0000256" key="1">
    <source>
        <dbReference type="ARBA" id="ARBA00004163"/>
    </source>
</evidence>
<evidence type="ECO:0000256" key="6">
    <source>
        <dbReference type="SAM" id="SignalP"/>
    </source>
</evidence>
<dbReference type="Gene3D" id="1.10.287.110">
    <property type="entry name" value="DnaJ domain"/>
    <property type="match status" value="1"/>
</dbReference>
<dbReference type="InterPro" id="IPR036869">
    <property type="entry name" value="J_dom_sf"/>
</dbReference>
<dbReference type="AlphaFoldDB" id="A0AAV6VNQ5"/>
<comment type="function">
    <text evidence="4">Plays an important role in regulating the size of autophagosomes during the formation process.</text>
</comment>
<dbReference type="InterPro" id="IPR036249">
    <property type="entry name" value="Thioredoxin-like_sf"/>
</dbReference>
<dbReference type="InterPro" id="IPR013766">
    <property type="entry name" value="Thioredoxin_domain"/>
</dbReference>
<dbReference type="PANTHER" id="PTHR44340">
    <property type="entry name" value="DNAJ HOMOLOG SUBFAMILY C MEMBER 10"/>
    <property type="match status" value="1"/>
</dbReference>
<dbReference type="PROSITE" id="PS00636">
    <property type="entry name" value="DNAJ_1"/>
    <property type="match status" value="1"/>
</dbReference>
<dbReference type="GO" id="GO:0016671">
    <property type="term" value="F:oxidoreductase activity, acting on a sulfur group of donors, disulfide as acceptor"/>
    <property type="evidence" value="ECO:0007669"/>
    <property type="project" value="TreeGrafter"/>
</dbReference>
<dbReference type="SMART" id="SM00271">
    <property type="entry name" value="DnaJ"/>
    <property type="match status" value="1"/>
</dbReference>
<reference evidence="9 10" key="1">
    <citation type="journal article" date="2022" name="Nat. Ecol. Evol.">
        <title>A masculinizing supergene underlies an exaggerated male reproductive morph in a spider.</title>
        <authorList>
            <person name="Hendrickx F."/>
            <person name="De Corte Z."/>
            <person name="Sonet G."/>
            <person name="Van Belleghem S.M."/>
            <person name="Kostlbacher S."/>
            <person name="Vangestel C."/>
        </authorList>
    </citation>
    <scope>NUCLEOTIDE SEQUENCE [LARGE SCALE GENOMIC DNA]</scope>
    <source>
        <strain evidence="9">W744_W776</strain>
    </source>
</reference>
<dbReference type="GO" id="GO:0015035">
    <property type="term" value="F:protein-disulfide reductase activity"/>
    <property type="evidence" value="ECO:0007669"/>
    <property type="project" value="TreeGrafter"/>
</dbReference>
<feature type="signal peptide" evidence="6">
    <location>
        <begin position="1"/>
        <end position="16"/>
    </location>
</feature>
<evidence type="ECO:0000256" key="4">
    <source>
        <dbReference type="ARBA" id="ARBA00035002"/>
    </source>
</evidence>
<protein>
    <recommendedName>
        <fullName evidence="2">DnaJ homolog subfamily C member 16</fullName>
    </recommendedName>
    <alternativeName>
        <fullName evidence="5">Endoplasmic reticulum DNA J domain-containing protein 8</fullName>
    </alternativeName>
</protein>
<name>A0AAV6VNQ5_9ARAC</name>
<feature type="domain" description="Thioredoxin" evidence="8">
    <location>
        <begin position="402"/>
        <end position="546"/>
    </location>
</feature>
<feature type="domain" description="Thioredoxin" evidence="8">
    <location>
        <begin position="642"/>
        <end position="772"/>
    </location>
</feature>
<evidence type="ECO:0000313" key="9">
    <source>
        <dbReference type="EMBL" id="KAG8198254.1"/>
    </source>
</evidence>
<comment type="caution">
    <text evidence="9">The sequence shown here is derived from an EMBL/GenBank/DDBJ whole genome shotgun (WGS) entry which is preliminary data.</text>
</comment>
<keyword evidence="10" id="KW-1185">Reference proteome</keyword>
<dbReference type="FunFam" id="1.10.287.110:FF:000029">
    <property type="entry name" value="DnaJ homolog subfamily C member 10"/>
    <property type="match status" value="1"/>
</dbReference>
<evidence type="ECO:0000256" key="5">
    <source>
        <dbReference type="ARBA" id="ARBA00035043"/>
    </source>
</evidence>
<evidence type="ECO:0000256" key="3">
    <source>
        <dbReference type="ARBA" id="ARBA00023006"/>
    </source>
</evidence>
<dbReference type="PROSITE" id="PS50076">
    <property type="entry name" value="DNAJ_2"/>
    <property type="match status" value="1"/>
</dbReference>
<dbReference type="SUPFAM" id="SSF46565">
    <property type="entry name" value="Chaperone J-domain"/>
    <property type="match status" value="1"/>
</dbReference>
<dbReference type="SUPFAM" id="SSF52833">
    <property type="entry name" value="Thioredoxin-like"/>
    <property type="match status" value="5"/>
</dbReference>
<dbReference type="Pfam" id="PF00085">
    <property type="entry name" value="Thioredoxin"/>
    <property type="match status" value="4"/>
</dbReference>
<dbReference type="GO" id="GO:0036498">
    <property type="term" value="P:IRE1-mediated unfolded protein response"/>
    <property type="evidence" value="ECO:0007669"/>
    <property type="project" value="TreeGrafter"/>
</dbReference>
<sequence>MKCLIVIFYILSFTKAVDYYDLLGVSKDSDNREIRKAFKKLALKLHPDKNKGREEAHEQFIAINKAYEVLKDEETRKKYDLYGEEGLKQDFGHSWKGNYHSWNYYYESFGIYDDDPEIITLNKNDFVQSVLETSDYWFVNFYSPQCSHCHHLAPAWRELARKLEGVIQIGAVNCEEDWMLCRQQNIHSYPSLVFYPQKEKYQGHREVSSMIDYVLQQLPYNIIRLTSDVYSEIISMSEFSFNPWLIFTCVDSNGCIESDDLKKLGVILDHLVNTALVDTESDPEICKMVNCFSPASFYHTLSEKISAVKGNFINFTEIEVSALVKAVVEQLPEPEEFTDTSFEAMRDSTQNLNSSPQLMLFTKDMEKSIDSNKIDLKRLKGLLPEVVLGHIDCEKYASTCSSIFIQKFPTFLLFKPGGSYEFHYGRITAYEVARFTREALSSQVQTLTPDHFPKVIESAEAWFIDFFAPWCPPCMQLLPHWRKASQTSGHLVKFGTVDCTVHVSLCRQYKINSYPTAILYNQSVPHKFHGSHSQQQLEEFLEDILNPIVVPLTPTTFESLVQAKSISEIWAIDFFAPWCGPCQQLAPQWRKLAKMLTNQPLVHIGEVDCQKYHSLCTSVGVNSYPTIRLYPTGEGHRKGYYSYNGWNRDSISLQAWIYNFLPSKVKILTNSNYKEALSDNSPWIIDYYAPWCSHCQTFAPEFEKIAQAVEGKVKAGKVNCEEYPRVCGSVRAYPTVIFYESNKGNHNQNPIGIELHTLTFDGIYNFLEEKLNVKFKIAKLRDEL</sequence>
<dbReference type="PROSITE" id="PS51352">
    <property type="entry name" value="THIOREDOXIN_2"/>
    <property type="match status" value="3"/>
</dbReference>
<evidence type="ECO:0000256" key="2">
    <source>
        <dbReference type="ARBA" id="ARBA00020921"/>
    </source>
</evidence>
<dbReference type="InterPro" id="IPR052460">
    <property type="entry name" value="ER_disulfide_reductase"/>
</dbReference>
<accession>A0AAV6VNQ5</accession>
<proteinExistence type="predicted"/>
<feature type="domain" description="J" evidence="7">
    <location>
        <begin position="18"/>
        <end position="83"/>
    </location>
</feature>
<dbReference type="FunFam" id="3.40.30.10:FF:000087">
    <property type="entry name" value="DnaJ homolog subfamily C member 10"/>
    <property type="match status" value="1"/>
</dbReference>
<keyword evidence="3" id="KW-0072">Autophagy</keyword>
<dbReference type="GO" id="GO:0006914">
    <property type="term" value="P:autophagy"/>
    <property type="evidence" value="ECO:0007669"/>
    <property type="project" value="UniProtKB-KW"/>
</dbReference>
<evidence type="ECO:0000313" key="10">
    <source>
        <dbReference type="Proteomes" id="UP000827092"/>
    </source>
</evidence>
<comment type="subcellular location">
    <subcellularLocation>
        <location evidence="1">Endoplasmic reticulum membrane</location>
        <topology evidence="1">Single-pass type IV membrane protein</topology>
    </subcellularLocation>
</comment>
<dbReference type="Gene3D" id="3.40.30.10">
    <property type="entry name" value="Glutaredoxin"/>
    <property type="match status" value="6"/>
</dbReference>
<dbReference type="PRINTS" id="PR00625">
    <property type="entry name" value="JDOMAIN"/>
</dbReference>
<dbReference type="CDD" id="cd06257">
    <property type="entry name" value="DnaJ"/>
    <property type="match status" value="1"/>
</dbReference>
<dbReference type="Proteomes" id="UP000827092">
    <property type="component" value="Unassembled WGS sequence"/>
</dbReference>
<dbReference type="CDD" id="cd03004">
    <property type="entry name" value="PDI_a_ERdj5_C"/>
    <property type="match status" value="1"/>
</dbReference>
<dbReference type="PANTHER" id="PTHR44340:SF1">
    <property type="entry name" value="DNAJ HOMOLOG SUBFAMILY C MEMBER 10"/>
    <property type="match status" value="1"/>
</dbReference>
<dbReference type="EMBL" id="JAFNEN010000041">
    <property type="protein sequence ID" value="KAG8198254.1"/>
    <property type="molecule type" value="Genomic_DNA"/>
</dbReference>
<evidence type="ECO:0000259" key="8">
    <source>
        <dbReference type="PROSITE" id="PS51352"/>
    </source>
</evidence>
<dbReference type="GO" id="GO:0005789">
    <property type="term" value="C:endoplasmic reticulum membrane"/>
    <property type="evidence" value="ECO:0007669"/>
    <property type="project" value="UniProtKB-SubCell"/>
</dbReference>